<name>A0ABX8EME6_9ACTN</name>
<evidence type="ECO:0000256" key="1">
    <source>
        <dbReference type="PIRNR" id="PIRNR037226"/>
    </source>
</evidence>
<dbReference type="InterPro" id="IPR002933">
    <property type="entry name" value="Peptidase_M20"/>
</dbReference>
<keyword evidence="4" id="KW-0378">Hydrolase</keyword>
<dbReference type="Pfam" id="PF07687">
    <property type="entry name" value="M20_dimer"/>
    <property type="match status" value="1"/>
</dbReference>
<dbReference type="NCBIfam" id="TIGR01891">
    <property type="entry name" value="amidohydrolases"/>
    <property type="match status" value="1"/>
</dbReference>
<dbReference type="EMBL" id="CP075371">
    <property type="protein sequence ID" value="QVT81687.1"/>
    <property type="molecule type" value="Genomic_DNA"/>
</dbReference>
<proteinExistence type="inferred from homology"/>
<feature type="region of interest" description="Disordered" evidence="2">
    <location>
        <begin position="28"/>
        <end position="51"/>
    </location>
</feature>
<gene>
    <name evidence="4" type="primary">abgB</name>
    <name evidence="4" type="ORF">ENKNEFLB_04103</name>
</gene>
<dbReference type="Proteomes" id="UP000679307">
    <property type="component" value="Chromosome"/>
</dbReference>
<feature type="domain" description="Peptidase M20 dimerisation" evidence="3">
    <location>
        <begin position="228"/>
        <end position="314"/>
    </location>
</feature>
<evidence type="ECO:0000313" key="4">
    <source>
        <dbReference type="EMBL" id="QVT81687.1"/>
    </source>
</evidence>
<organism evidence="4 5">
    <name type="scientific">Nocardioides aquaticus</name>
    <dbReference type="NCBI Taxonomy" id="160826"/>
    <lineage>
        <taxon>Bacteria</taxon>
        <taxon>Bacillati</taxon>
        <taxon>Actinomycetota</taxon>
        <taxon>Actinomycetes</taxon>
        <taxon>Propionibacteriales</taxon>
        <taxon>Nocardioidaceae</taxon>
        <taxon>Nocardioides</taxon>
    </lineage>
</organism>
<protein>
    <recommendedName>
        <fullName evidence="1">Peptidase M20 domain-containing protein 2</fullName>
    </recommendedName>
</protein>
<keyword evidence="5" id="KW-1185">Reference proteome</keyword>
<comment type="similarity">
    <text evidence="1">Belongs to the peptidase M20A family.</text>
</comment>
<dbReference type="InterPro" id="IPR017144">
    <property type="entry name" value="Xaa-Arg_dipeptidase"/>
</dbReference>
<accession>A0ABX8EME6</accession>
<dbReference type="PANTHER" id="PTHR30575:SF3">
    <property type="entry name" value="PEPTIDASE M20 DIMERISATION DOMAIN-CONTAINING PROTEIN"/>
    <property type="match status" value="1"/>
</dbReference>
<dbReference type="InterPro" id="IPR017439">
    <property type="entry name" value="Amidohydrolase"/>
</dbReference>
<dbReference type="InterPro" id="IPR052030">
    <property type="entry name" value="Peptidase_M20/M20A_hydrolases"/>
</dbReference>
<dbReference type="InterPro" id="IPR011650">
    <property type="entry name" value="Peptidase_M20_dimer"/>
</dbReference>
<dbReference type="PANTHER" id="PTHR30575">
    <property type="entry name" value="PEPTIDASE M20"/>
    <property type="match status" value="1"/>
</dbReference>
<evidence type="ECO:0000313" key="5">
    <source>
        <dbReference type="Proteomes" id="UP000679307"/>
    </source>
</evidence>
<sequence length="457" mass="48033">MAPVPDPHLGSAPDPNAPSPYLAVLEQQTARRAAASSPVTSPHDGAPSPQHDALEAHVEAVADDLRTLVHDLHAHPETAYEEHHAAAAFAALLARHGYDPQVGVHGLPTAVRAELASPGFDPDRHRTVAVLGEYDALPEIGHACGHNVIAATAVGAAVALRRLLDADPDAFEGRVVVLGTPAEEGHTGKEHLARAGAFDGLDAAVMCHPYGADVADQVWLGRRVATATWTGLPAHASAQPFCGRNALDAASLAYQGIGLLRQQVPPVDRVHAVITEGGTRPSVIPATARMDLYVRSPHPETLVDLSRRVEDVLRGAALMAGVDLDLQWDEHPPSLPVRTNEALTARWALAQQRRGRSPYPAGVVSETLAASTDFGNVSYRLPGIHPLVKVAEPGTALHTPEFAAASASPEAERAAVDGAYGLACAALDLLVDDDLAAAVRHEFEESGGAVDVARYFD</sequence>
<reference evidence="4 5" key="1">
    <citation type="submission" date="2021-05" db="EMBL/GenBank/DDBJ databases">
        <title>Complete genome of Nocardioides aquaticus KCTC 9944T isolated from meromictic and hypersaline Ekho Lake, Antarctica.</title>
        <authorList>
            <person name="Hwang K."/>
            <person name="Kim K.M."/>
            <person name="Choe H."/>
        </authorList>
    </citation>
    <scope>NUCLEOTIDE SEQUENCE [LARGE SCALE GENOMIC DNA]</scope>
    <source>
        <strain evidence="4 5">KCTC 9944</strain>
    </source>
</reference>
<evidence type="ECO:0000256" key="2">
    <source>
        <dbReference type="SAM" id="MobiDB-lite"/>
    </source>
</evidence>
<dbReference type="Pfam" id="PF01546">
    <property type="entry name" value="Peptidase_M20"/>
    <property type="match status" value="1"/>
</dbReference>
<feature type="region of interest" description="Disordered" evidence="2">
    <location>
        <begin position="1"/>
        <end position="20"/>
    </location>
</feature>
<evidence type="ECO:0000259" key="3">
    <source>
        <dbReference type="Pfam" id="PF07687"/>
    </source>
</evidence>
<dbReference type="GO" id="GO:0016787">
    <property type="term" value="F:hydrolase activity"/>
    <property type="evidence" value="ECO:0007669"/>
    <property type="project" value="UniProtKB-KW"/>
</dbReference>
<dbReference type="PIRSF" id="PIRSF037226">
    <property type="entry name" value="Amidohydrolase_ACY1L2_prd"/>
    <property type="match status" value="1"/>
</dbReference>